<evidence type="ECO:0000313" key="2">
    <source>
        <dbReference type="EMBL" id="MFD1382595.1"/>
    </source>
</evidence>
<accession>A0ABW4AX98</accession>
<dbReference type="SUPFAM" id="SSF53474">
    <property type="entry name" value="alpha/beta-Hydrolases"/>
    <property type="match status" value="1"/>
</dbReference>
<dbReference type="RefSeq" id="WP_377365731.1">
    <property type="nucleotide sequence ID" value="NZ_JBHTMN010000005.1"/>
</dbReference>
<evidence type="ECO:0000259" key="1">
    <source>
        <dbReference type="Pfam" id="PF12697"/>
    </source>
</evidence>
<name>A0ABW4AX98_9GAMM</name>
<feature type="domain" description="AB hydrolase-1" evidence="1">
    <location>
        <begin position="34"/>
        <end position="286"/>
    </location>
</feature>
<comment type="caution">
    <text evidence="2">The sequence shown here is derived from an EMBL/GenBank/DDBJ whole genome shotgun (WGS) entry which is preliminary data.</text>
</comment>
<reference evidence="3" key="1">
    <citation type="journal article" date="2019" name="Int. J. Syst. Evol. Microbiol.">
        <title>The Global Catalogue of Microorganisms (GCM) 10K type strain sequencing project: providing services to taxonomists for standard genome sequencing and annotation.</title>
        <authorList>
            <consortium name="The Broad Institute Genomics Platform"/>
            <consortium name="The Broad Institute Genome Sequencing Center for Infectious Disease"/>
            <person name="Wu L."/>
            <person name="Ma J."/>
        </authorList>
    </citation>
    <scope>NUCLEOTIDE SEQUENCE [LARGE SCALE GENOMIC DNA]</scope>
    <source>
        <strain evidence="3">JCM 30774</strain>
    </source>
</reference>
<evidence type="ECO:0000313" key="3">
    <source>
        <dbReference type="Proteomes" id="UP001597059"/>
    </source>
</evidence>
<dbReference type="Pfam" id="PF12697">
    <property type="entry name" value="Abhydrolase_6"/>
    <property type="match status" value="1"/>
</dbReference>
<dbReference type="PANTHER" id="PTHR43798:SF33">
    <property type="entry name" value="HYDROLASE, PUTATIVE (AFU_ORTHOLOGUE AFUA_2G14860)-RELATED"/>
    <property type="match status" value="1"/>
</dbReference>
<dbReference type="InterPro" id="IPR050266">
    <property type="entry name" value="AB_hydrolase_sf"/>
</dbReference>
<dbReference type="Proteomes" id="UP001597059">
    <property type="component" value="Unassembled WGS sequence"/>
</dbReference>
<dbReference type="Gene3D" id="3.40.50.1820">
    <property type="entry name" value="alpha/beta hydrolase"/>
    <property type="match status" value="1"/>
</dbReference>
<protein>
    <submittedName>
        <fullName evidence="2">Alpha/beta fold hydrolase</fullName>
    </submittedName>
</protein>
<sequence length="313" mass="35581">MSRFSFHQGLSETSDCLLSYHLHQQENIPNTVHFLHGNGFAVRTYEGMLEKLIQDENLLLQDAAGHGLSPAGPEFVGWNGSAARFHESLTRLREHHPLGSLIGMGHSFGGCMTLLMSAKDPSLFRYNILLDPALYPPRMIWILRGVRMSGMRHKLPLVRQTERRRDSWASAEEAFNSLKGRGTFKGWEDQGLRDYVEYSTHDDDNGQRVLNCPTWLEAAVFGSAPRRLWSTLKKVTTPTYILWGTDTYDTFRESYQLINRINPNVHLVEVKGGHCFMQQFPEQTAKLVRGIMDHGKDGIAQESNADFIINYDG</sequence>
<dbReference type="GO" id="GO:0016787">
    <property type="term" value="F:hydrolase activity"/>
    <property type="evidence" value="ECO:0007669"/>
    <property type="project" value="UniProtKB-KW"/>
</dbReference>
<dbReference type="InterPro" id="IPR000073">
    <property type="entry name" value="AB_hydrolase_1"/>
</dbReference>
<organism evidence="2 3">
    <name type="scientific">Rhodanobacter aciditrophus</name>
    <dbReference type="NCBI Taxonomy" id="1623218"/>
    <lineage>
        <taxon>Bacteria</taxon>
        <taxon>Pseudomonadati</taxon>
        <taxon>Pseudomonadota</taxon>
        <taxon>Gammaproteobacteria</taxon>
        <taxon>Lysobacterales</taxon>
        <taxon>Rhodanobacteraceae</taxon>
        <taxon>Rhodanobacter</taxon>
    </lineage>
</organism>
<keyword evidence="2" id="KW-0378">Hydrolase</keyword>
<proteinExistence type="predicted"/>
<gene>
    <name evidence="2" type="ORF">ACFQ45_04415</name>
</gene>
<dbReference type="EMBL" id="JBHTMN010000005">
    <property type="protein sequence ID" value="MFD1382595.1"/>
    <property type="molecule type" value="Genomic_DNA"/>
</dbReference>
<dbReference type="InterPro" id="IPR029058">
    <property type="entry name" value="AB_hydrolase_fold"/>
</dbReference>
<keyword evidence="3" id="KW-1185">Reference proteome</keyword>
<dbReference type="PANTHER" id="PTHR43798">
    <property type="entry name" value="MONOACYLGLYCEROL LIPASE"/>
    <property type="match status" value="1"/>
</dbReference>